<evidence type="ECO:0000313" key="3">
    <source>
        <dbReference type="Proteomes" id="UP000298050"/>
    </source>
</evidence>
<proteinExistence type="predicted"/>
<dbReference type="RefSeq" id="WP_135440621.1">
    <property type="nucleotide sequence ID" value="NZ_SRLE01000001.1"/>
</dbReference>
<name>A0A4Z0M982_9GAMM</name>
<protein>
    <recommendedName>
        <fullName evidence="4">DUF2846 domain-containing protein</fullName>
    </recommendedName>
</protein>
<reference evidence="2 3" key="1">
    <citation type="submission" date="2019-04" db="EMBL/GenBank/DDBJ databases">
        <title>Taxonomy of novel Haliea sp. from mangrove soil of West Coast of India.</title>
        <authorList>
            <person name="Verma A."/>
            <person name="Kumar P."/>
            <person name="Krishnamurthi S."/>
        </authorList>
    </citation>
    <scope>NUCLEOTIDE SEQUENCE [LARGE SCALE GENOMIC DNA]</scope>
    <source>
        <strain evidence="2 3">SAOS-164</strain>
    </source>
</reference>
<keyword evidence="1" id="KW-0732">Signal</keyword>
<sequence>MHRTIGTLAALVLLAAGAAQVVAAPGAQSARAERADRVVRAAEPSPVATRLVLPSAYLQPLSLGQPLSASTVVPPELATPVHYVGIDGLFAVGAGQGGLEMRRIPTGIYTF</sequence>
<organism evidence="2 3">
    <name type="scientific">Mangrovimicrobium sediminis</name>
    <dbReference type="NCBI Taxonomy" id="2562682"/>
    <lineage>
        <taxon>Bacteria</taxon>
        <taxon>Pseudomonadati</taxon>
        <taxon>Pseudomonadota</taxon>
        <taxon>Gammaproteobacteria</taxon>
        <taxon>Cellvibrionales</taxon>
        <taxon>Halieaceae</taxon>
        <taxon>Mangrovimicrobium</taxon>
    </lineage>
</organism>
<comment type="caution">
    <text evidence="2">The sequence shown here is derived from an EMBL/GenBank/DDBJ whole genome shotgun (WGS) entry which is preliminary data.</text>
</comment>
<dbReference type="AlphaFoldDB" id="A0A4Z0M982"/>
<dbReference type="EMBL" id="SRLE01000001">
    <property type="protein sequence ID" value="TGD76044.1"/>
    <property type="molecule type" value="Genomic_DNA"/>
</dbReference>
<gene>
    <name evidence="2" type="ORF">E4634_00380</name>
</gene>
<evidence type="ECO:0000256" key="1">
    <source>
        <dbReference type="SAM" id="SignalP"/>
    </source>
</evidence>
<keyword evidence="3" id="KW-1185">Reference proteome</keyword>
<evidence type="ECO:0000313" key="2">
    <source>
        <dbReference type="EMBL" id="TGD76044.1"/>
    </source>
</evidence>
<evidence type="ECO:0008006" key="4">
    <source>
        <dbReference type="Google" id="ProtNLM"/>
    </source>
</evidence>
<dbReference type="Proteomes" id="UP000298050">
    <property type="component" value="Unassembled WGS sequence"/>
</dbReference>
<feature type="signal peptide" evidence="1">
    <location>
        <begin position="1"/>
        <end position="23"/>
    </location>
</feature>
<accession>A0A4Z0M982</accession>
<feature type="chain" id="PRO_5021445957" description="DUF2846 domain-containing protein" evidence="1">
    <location>
        <begin position="24"/>
        <end position="111"/>
    </location>
</feature>